<dbReference type="KEGG" id="ope:PU634_04880"/>
<reference evidence="1 2" key="1">
    <citation type="submission" date="2023-02" db="EMBL/GenBank/DDBJ databases">
        <title>Complete genome sequence of a novel bacterium Oceanimonas sp. NTOU-MSR1 isolated from marine coast sediment.</title>
        <authorList>
            <person name="Yang H.-T."/>
            <person name="Chen Y.-L."/>
            <person name="Ho Y.-N."/>
        </authorList>
    </citation>
    <scope>NUCLEOTIDE SEQUENCE [LARGE SCALE GENOMIC DNA]</scope>
    <source>
        <strain evidence="1 2">NTOU-MSR1</strain>
    </source>
</reference>
<sequence length="358" mass="40044">MTLSVTHVLEGKLYSGETVIAEFIDHQMAEDAAAILAERDELAQKLECATDVAGEYQQMLDHIGQILQVPAEPHQGRDYLIMEAAANLVEHNRRMKGAIGSLTAESAGVAGLHGNGEIAPWGELMAGGRFEEWLLPFSEGVEYRESHRVAEAVKEEMERCIRAVEVEPEYPDKAPPELMEYIREAIESKDEKHILHMMRHSVRLTKGDVTNRIRRGALEPVEVIRAAGGSYLHPALPEDFLDEGTSIDGWHHWLNSMGIQYLWSRMENDADESVWEAYDRDGSLNHWTPSAPEGSGWFLLTLHDTENGPVCLWGRKVCLAEGNRPRRGCPDCGPVMGEATYRECEQALKDATEMGVSR</sequence>
<protein>
    <submittedName>
        <fullName evidence="1">Uncharacterized protein</fullName>
    </submittedName>
</protein>
<dbReference type="Proteomes" id="UP001223802">
    <property type="component" value="Chromosome"/>
</dbReference>
<name>A0AA50KNY5_9GAMM</name>
<accession>A0AA50KNY5</accession>
<dbReference type="AlphaFoldDB" id="A0AA50KNY5"/>
<organism evidence="1 2">
    <name type="scientific">Oceanimonas pelagia</name>
    <dbReference type="NCBI Taxonomy" id="3028314"/>
    <lineage>
        <taxon>Bacteria</taxon>
        <taxon>Pseudomonadati</taxon>
        <taxon>Pseudomonadota</taxon>
        <taxon>Gammaproteobacteria</taxon>
        <taxon>Aeromonadales</taxon>
        <taxon>Aeromonadaceae</taxon>
        <taxon>Oceanimonas</taxon>
    </lineage>
</organism>
<keyword evidence="2" id="KW-1185">Reference proteome</keyword>
<dbReference type="EMBL" id="CP118224">
    <property type="protein sequence ID" value="WMC11701.1"/>
    <property type="molecule type" value="Genomic_DNA"/>
</dbReference>
<evidence type="ECO:0000313" key="1">
    <source>
        <dbReference type="EMBL" id="WMC11701.1"/>
    </source>
</evidence>
<dbReference type="RefSeq" id="WP_306762936.1">
    <property type="nucleotide sequence ID" value="NZ_CP118224.1"/>
</dbReference>
<evidence type="ECO:0000313" key="2">
    <source>
        <dbReference type="Proteomes" id="UP001223802"/>
    </source>
</evidence>
<gene>
    <name evidence="1" type="ORF">PU634_04880</name>
</gene>
<proteinExistence type="predicted"/>